<keyword evidence="3" id="KW-1185">Reference proteome</keyword>
<dbReference type="PANTHER" id="PTHR37687:SF1">
    <property type="entry name" value="AGAP006772-PA"/>
    <property type="match status" value="1"/>
</dbReference>
<name>A0ABD0LNF7_9CAEN</name>
<reference evidence="2 3" key="1">
    <citation type="journal article" date="2023" name="Sci. Data">
        <title>Genome assembly of the Korean intertidal mud-creeper Batillaria attramentaria.</title>
        <authorList>
            <person name="Patra A.K."/>
            <person name="Ho P.T."/>
            <person name="Jun S."/>
            <person name="Lee S.J."/>
            <person name="Kim Y."/>
            <person name="Won Y.J."/>
        </authorList>
    </citation>
    <scope>NUCLEOTIDE SEQUENCE [LARGE SCALE GENOMIC DNA]</scope>
    <source>
        <strain evidence="2">Wonlab-2016</strain>
    </source>
</reference>
<dbReference type="PROSITE" id="PS51257">
    <property type="entry name" value="PROKAR_LIPOPROTEIN"/>
    <property type="match status" value="1"/>
</dbReference>
<evidence type="ECO:0000313" key="3">
    <source>
        <dbReference type="Proteomes" id="UP001519460"/>
    </source>
</evidence>
<accession>A0ABD0LNF7</accession>
<sequence>MRVFIFVAVVALLWGSASGCGRSDKNYRGERPCDKPWNHFADGCSKSIEDGDYFTPACDRHDICYNCGHLYGYSRKACDDGFWNDMGRICSQTGAFGCSIKQSFYHTVVRNHGASSFKTTRLSPSCSESWVQSCLP</sequence>
<dbReference type="Gene3D" id="1.20.90.10">
    <property type="entry name" value="Phospholipase A2 domain"/>
    <property type="match status" value="1"/>
</dbReference>
<evidence type="ECO:0000256" key="1">
    <source>
        <dbReference type="SAM" id="SignalP"/>
    </source>
</evidence>
<proteinExistence type="predicted"/>
<dbReference type="EMBL" id="JACVVK020000035">
    <property type="protein sequence ID" value="KAK7500743.1"/>
    <property type="molecule type" value="Genomic_DNA"/>
</dbReference>
<dbReference type="SUPFAM" id="SSF48619">
    <property type="entry name" value="Phospholipase A2, PLA2"/>
    <property type="match status" value="1"/>
</dbReference>
<comment type="caution">
    <text evidence="2">The sequence shown here is derived from an EMBL/GenBank/DDBJ whole genome shotgun (WGS) entry which is preliminary data.</text>
</comment>
<dbReference type="InterPro" id="IPR036444">
    <property type="entry name" value="PLipase_A2_dom_sf"/>
</dbReference>
<dbReference type="AlphaFoldDB" id="A0ABD0LNF7"/>
<keyword evidence="1" id="KW-0732">Signal</keyword>
<evidence type="ECO:0000313" key="2">
    <source>
        <dbReference type="EMBL" id="KAK7500743.1"/>
    </source>
</evidence>
<feature type="signal peptide" evidence="1">
    <location>
        <begin position="1"/>
        <end position="19"/>
    </location>
</feature>
<feature type="chain" id="PRO_5044747777" evidence="1">
    <location>
        <begin position="20"/>
        <end position="136"/>
    </location>
</feature>
<organism evidence="2 3">
    <name type="scientific">Batillaria attramentaria</name>
    <dbReference type="NCBI Taxonomy" id="370345"/>
    <lineage>
        <taxon>Eukaryota</taxon>
        <taxon>Metazoa</taxon>
        <taxon>Spiralia</taxon>
        <taxon>Lophotrochozoa</taxon>
        <taxon>Mollusca</taxon>
        <taxon>Gastropoda</taxon>
        <taxon>Caenogastropoda</taxon>
        <taxon>Sorbeoconcha</taxon>
        <taxon>Cerithioidea</taxon>
        <taxon>Batillariidae</taxon>
        <taxon>Batillaria</taxon>
    </lineage>
</organism>
<gene>
    <name evidence="2" type="ORF">BaRGS_00007987</name>
</gene>
<dbReference type="PANTHER" id="PTHR37687">
    <property type="entry name" value="AGAP006772-PA"/>
    <property type="match status" value="1"/>
</dbReference>
<dbReference type="InterPro" id="IPR038875">
    <property type="entry name" value="PLA2_conodipine-like"/>
</dbReference>
<dbReference type="Proteomes" id="UP001519460">
    <property type="component" value="Unassembled WGS sequence"/>
</dbReference>
<protein>
    <submittedName>
        <fullName evidence="2">Uncharacterized protein</fullName>
    </submittedName>
</protein>